<dbReference type="Pfam" id="PF01145">
    <property type="entry name" value="Band_7"/>
    <property type="match status" value="1"/>
</dbReference>
<protein>
    <recommendedName>
        <fullName evidence="2">Band 7 domain-containing protein</fullName>
    </recommendedName>
</protein>
<evidence type="ECO:0000313" key="4">
    <source>
        <dbReference type="Proteomes" id="UP000460298"/>
    </source>
</evidence>
<dbReference type="Proteomes" id="UP000460298">
    <property type="component" value="Unassembled WGS sequence"/>
</dbReference>
<evidence type="ECO:0000256" key="1">
    <source>
        <dbReference type="SAM" id="MobiDB-lite"/>
    </source>
</evidence>
<comment type="caution">
    <text evidence="3">The sequence shown here is derived from an EMBL/GenBank/DDBJ whole genome shotgun (WGS) entry which is preliminary data.</text>
</comment>
<organism evidence="3 4">
    <name type="scientific">Leptonema illini</name>
    <dbReference type="NCBI Taxonomy" id="183"/>
    <lineage>
        <taxon>Bacteria</taxon>
        <taxon>Pseudomonadati</taxon>
        <taxon>Spirochaetota</taxon>
        <taxon>Spirochaetia</taxon>
        <taxon>Leptospirales</taxon>
        <taxon>Leptospiraceae</taxon>
        <taxon>Leptonema</taxon>
    </lineage>
</organism>
<feature type="region of interest" description="Disordered" evidence="1">
    <location>
        <begin position="281"/>
        <end position="314"/>
    </location>
</feature>
<evidence type="ECO:0000313" key="3">
    <source>
        <dbReference type="EMBL" id="KAB2930363.1"/>
    </source>
</evidence>
<dbReference type="EMBL" id="WBUI01000021">
    <property type="protein sequence ID" value="KAB2930363.1"/>
    <property type="molecule type" value="Genomic_DNA"/>
</dbReference>
<feature type="domain" description="Band 7" evidence="2">
    <location>
        <begin position="26"/>
        <end position="198"/>
    </location>
</feature>
<proteinExistence type="predicted"/>
<dbReference type="InterPro" id="IPR001107">
    <property type="entry name" value="Band_7"/>
</dbReference>
<sequence length="314" mass="35226">MLRRWIIRALPFLFLAAILFLSFVRADENEVLILGDAGGGAQRIVLPGETAFLPQRWLPAGPTLNRVSLHSRYLRSKQLYFLSQHEILGLDQSFAVQLTLNYRYRIDAPALSALLAQAETPDVEGIGALIKLRLDDFWFTAFRDRLGADDQLDTLERSAEQYIRSELVTDLNKTLSADGIVIESVLIEDIAVPDPARYRAVLANGQRLVDDRLRRLSQIEEARVKRAADEILLSGKRKHLAELGELLGRYPDLREYIAIDGLNDRVQVFVMPYDRFTGDKRSGSGLLPGGDTGLHRFDQGTDPSNGGFRDLTPP</sequence>
<reference evidence="3 4" key="1">
    <citation type="submission" date="2019-10" db="EMBL/GenBank/DDBJ databases">
        <title>Extracellular Electron Transfer in a Candidatus Methanoperedens spp. Enrichment Culture.</title>
        <authorList>
            <person name="Berger S."/>
            <person name="Rangel Shaw D."/>
            <person name="Berben T."/>
            <person name="In 'T Zandt M."/>
            <person name="Frank J."/>
            <person name="Reimann J."/>
            <person name="Jetten M.S.M."/>
            <person name="Welte C.U."/>
        </authorList>
    </citation>
    <scope>NUCLEOTIDE SEQUENCE [LARGE SCALE GENOMIC DNA]</scope>
    <source>
        <strain evidence="3">SB12</strain>
    </source>
</reference>
<name>A0A833GYV2_9LEPT</name>
<dbReference type="AlphaFoldDB" id="A0A833GYV2"/>
<evidence type="ECO:0000259" key="2">
    <source>
        <dbReference type="Pfam" id="PF01145"/>
    </source>
</evidence>
<gene>
    <name evidence="3" type="ORF">F9K24_17005</name>
</gene>
<accession>A0A833GYV2</accession>